<dbReference type="RefSeq" id="WP_123072215.1">
    <property type="nucleotide sequence ID" value="NZ_JSAB01000438.1"/>
</dbReference>
<proteinExistence type="predicted"/>
<reference evidence="3" key="1">
    <citation type="submission" date="2014-10" db="EMBL/GenBank/DDBJ databases">
        <title>Massilia sp. genome.</title>
        <authorList>
            <person name="Xu B."/>
            <person name="Dai L."/>
            <person name="Huang Z."/>
        </authorList>
    </citation>
    <scope>NUCLEOTIDE SEQUENCE [LARGE SCALE GENOMIC DNA]</scope>
    <source>
        <strain evidence="3">CFS-1</strain>
    </source>
</reference>
<dbReference type="OrthoDB" id="3654724at2"/>
<dbReference type="AlphaFoldDB" id="A0A422QD98"/>
<gene>
    <name evidence="3" type="ORF">NM04_26035</name>
</gene>
<evidence type="ECO:0000313" key="4">
    <source>
        <dbReference type="Proteomes" id="UP000283254"/>
    </source>
</evidence>
<organism evidence="3 4">
    <name type="scientific">Massilia aurea</name>
    <dbReference type="NCBI Taxonomy" id="373040"/>
    <lineage>
        <taxon>Bacteria</taxon>
        <taxon>Pseudomonadati</taxon>
        <taxon>Pseudomonadota</taxon>
        <taxon>Betaproteobacteria</taxon>
        <taxon>Burkholderiales</taxon>
        <taxon>Oxalobacteraceae</taxon>
        <taxon>Telluria group</taxon>
        <taxon>Massilia</taxon>
    </lineage>
</organism>
<feature type="domain" description="GmrSD restriction endonucleases C-terminal" evidence="2">
    <location>
        <begin position="499"/>
        <end position="535"/>
    </location>
</feature>
<dbReference type="PANTHER" id="PTHR35149">
    <property type="entry name" value="SLL5132 PROTEIN"/>
    <property type="match status" value="1"/>
</dbReference>
<dbReference type="InterPro" id="IPR011089">
    <property type="entry name" value="GmrSD_C"/>
</dbReference>
<dbReference type="Proteomes" id="UP000283254">
    <property type="component" value="Unassembled WGS sequence"/>
</dbReference>
<dbReference type="EMBL" id="JSAB01000438">
    <property type="protein sequence ID" value="RNF27904.1"/>
    <property type="molecule type" value="Genomic_DNA"/>
</dbReference>
<evidence type="ECO:0000313" key="3">
    <source>
        <dbReference type="EMBL" id="RNF27904.1"/>
    </source>
</evidence>
<sequence>MTTTHNFAPVTVGELLGQQFFVPRYQRGYRWTPRQVHELLNDVLAFIDRPNGSFYCLQPVVVLRNGGRWDVVDGQQRLTTLSLIMTYFNSRMPEDEAWDVFELDYETRPESRAYLKRPLAGDEGKYVDFAYIHGAYQAVRDWFAAHPTRRGEIESALLNKVKVIWYQLEKNEDPVAMFMRLNVGKIPLTGAELVKGLFLRSGNFEGEDERIRHLKQTRIAREWDDIERRLQEDSFWYFLTNETRTSNRIDFLLRLHAQEIGVEAMPDDPSWLFLAFSKRLNDEKADVMGEWANIRQLFLRLDEWYRDRDFYHLVGYLAATGRPLSSLLELADCNKGELRRRLKAEMLPPVAKGDVTAENIAPALQAWLEDLDYEKRGDHRAIRQALLLFNIATLLESDRVTTRFPFDLFKTESWDLEHIRSVQSALPESPDRAAKWLDSFLGYVTGTEDPAGWRAAVHDAPVGQIDALCIDALHMRNATPFPMKEFPALAQRIIEKYDAEPDREADNTIGNLTLLDAATNRSYKNAVFPIKRKTLIDLDRSGTFVPVCTKNVFLKYYSPMIDDMLVWTAADAAAHQAALHTALVRFFAPAQVQA</sequence>
<comment type="caution">
    <text evidence="3">The sequence shown here is derived from an EMBL/GenBank/DDBJ whole genome shotgun (WGS) entry which is preliminary data.</text>
</comment>
<evidence type="ECO:0000259" key="1">
    <source>
        <dbReference type="Pfam" id="PF03235"/>
    </source>
</evidence>
<dbReference type="Pfam" id="PF07510">
    <property type="entry name" value="GmrSD_C"/>
    <property type="match status" value="1"/>
</dbReference>
<feature type="domain" description="GmrSD restriction endonucleases N-terminal" evidence="1">
    <location>
        <begin position="15"/>
        <end position="198"/>
    </location>
</feature>
<keyword evidence="4" id="KW-1185">Reference proteome</keyword>
<evidence type="ECO:0000259" key="2">
    <source>
        <dbReference type="Pfam" id="PF07510"/>
    </source>
</evidence>
<accession>A0A422QD98</accession>
<dbReference type="InterPro" id="IPR004919">
    <property type="entry name" value="GmrSD_N"/>
</dbReference>
<evidence type="ECO:0008006" key="5">
    <source>
        <dbReference type="Google" id="ProtNLM"/>
    </source>
</evidence>
<dbReference type="PANTHER" id="PTHR35149:SF1">
    <property type="entry name" value="DUF5655 DOMAIN-CONTAINING PROTEIN"/>
    <property type="match status" value="1"/>
</dbReference>
<dbReference type="Pfam" id="PF03235">
    <property type="entry name" value="GmrSD_N"/>
    <property type="match status" value="1"/>
</dbReference>
<protein>
    <recommendedName>
        <fullName evidence="5">DUF262 domain-containing protein</fullName>
    </recommendedName>
</protein>
<name>A0A422QD98_9BURK</name>